<reference evidence="2 3" key="1">
    <citation type="submission" date="2016-06" db="EMBL/GenBank/DDBJ databases">
        <authorList>
            <person name="Kjaerup R.B."/>
            <person name="Dalgaard T.S."/>
            <person name="Juul-Madsen H.R."/>
        </authorList>
    </citation>
    <scope>NUCLEOTIDE SEQUENCE [LARGE SCALE GENOMIC DNA]</scope>
    <source>
        <strain evidence="2 3">373-A1</strain>
    </source>
</reference>
<sequence>MSKNYFIKERLLAFGAKFDVYDENRNEAFLVEADKFDIGKNINIYTPDKTSKLMYFRQQLRIGAHKYKVYDSNGMEIATIEKEFMVPRYNISGSLGRFVMSCDSAILGRNYTVEKDGFKIGEINKEWTFGRDRYTLKVIDEDYTVFLVGLLIMVDMVRFHSDN</sequence>
<protein>
    <recommendedName>
        <fullName evidence="4">Tubby C 2</fullName>
    </recommendedName>
</protein>
<dbReference type="InterPro" id="IPR038595">
    <property type="entry name" value="LOR_sf"/>
</dbReference>
<gene>
    <name evidence="2" type="ORF">CP373A1_02010</name>
</gene>
<dbReference type="Pfam" id="PF04525">
    <property type="entry name" value="LOR"/>
    <property type="match status" value="1"/>
</dbReference>
<dbReference type="EMBL" id="MAPZ01000009">
    <property type="protein sequence ID" value="OBY12392.1"/>
    <property type="molecule type" value="Genomic_DNA"/>
</dbReference>
<dbReference type="OrthoDB" id="652307at2"/>
<dbReference type="GeneID" id="42777536"/>
<evidence type="ECO:0000313" key="3">
    <source>
        <dbReference type="Proteomes" id="UP000092714"/>
    </source>
</evidence>
<dbReference type="Proteomes" id="UP000092714">
    <property type="component" value="Unassembled WGS sequence"/>
</dbReference>
<proteinExistence type="inferred from homology"/>
<comment type="similarity">
    <text evidence="1">Belongs to the LOR family.</text>
</comment>
<dbReference type="InterPro" id="IPR007612">
    <property type="entry name" value="LOR"/>
</dbReference>
<dbReference type="SUPFAM" id="SSF54518">
    <property type="entry name" value="Tubby C-terminal domain-like"/>
    <property type="match status" value="1"/>
</dbReference>
<name>A0A174RJH4_9CLOT</name>
<evidence type="ECO:0000256" key="1">
    <source>
        <dbReference type="ARBA" id="ARBA00005437"/>
    </source>
</evidence>
<dbReference type="AlphaFoldDB" id="A0A174RJH4"/>
<dbReference type="RefSeq" id="WP_027099693.1">
    <property type="nucleotide sequence ID" value="NZ_CABHIH010000001.1"/>
</dbReference>
<dbReference type="Gene3D" id="2.40.160.200">
    <property type="entry name" value="LURP1-related"/>
    <property type="match status" value="1"/>
</dbReference>
<keyword evidence="3" id="KW-1185">Reference proteome</keyword>
<comment type="caution">
    <text evidence="2">The sequence shown here is derived from an EMBL/GenBank/DDBJ whole genome shotgun (WGS) entry which is preliminary data.</text>
</comment>
<dbReference type="eggNOG" id="COG4894">
    <property type="taxonomic scope" value="Bacteria"/>
</dbReference>
<dbReference type="InterPro" id="IPR025659">
    <property type="entry name" value="Tubby-like_C"/>
</dbReference>
<evidence type="ECO:0008006" key="4">
    <source>
        <dbReference type="Google" id="ProtNLM"/>
    </source>
</evidence>
<organism evidence="2 3">
    <name type="scientific">Clostridium paraputrificum</name>
    <dbReference type="NCBI Taxonomy" id="29363"/>
    <lineage>
        <taxon>Bacteria</taxon>
        <taxon>Bacillati</taxon>
        <taxon>Bacillota</taxon>
        <taxon>Clostridia</taxon>
        <taxon>Eubacteriales</taxon>
        <taxon>Clostridiaceae</taxon>
        <taxon>Clostridium</taxon>
    </lineage>
</organism>
<evidence type="ECO:0000313" key="2">
    <source>
        <dbReference type="EMBL" id="OBY12392.1"/>
    </source>
</evidence>
<accession>A0A174RJH4</accession>